<dbReference type="Pfam" id="PF01764">
    <property type="entry name" value="Lipase_3"/>
    <property type="match status" value="1"/>
</dbReference>
<evidence type="ECO:0000313" key="6">
    <source>
        <dbReference type="Proteomes" id="UP001299220"/>
    </source>
</evidence>
<dbReference type="RefSeq" id="WP_235323113.1">
    <property type="nucleotide sequence ID" value="NZ_JAFBIT010000001.1"/>
</dbReference>
<protein>
    <submittedName>
        <fullName evidence="5">Zinc-ribbon domain-containing protein</fullName>
    </submittedName>
</protein>
<accession>A0ABS9CM13</accession>
<evidence type="ECO:0000259" key="3">
    <source>
        <dbReference type="Pfam" id="PF01764"/>
    </source>
</evidence>
<name>A0ABS9CM13_9FIRM</name>
<feature type="transmembrane region" description="Helical" evidence="1">
    <location>
        <begin position="916"/>
        <end position="934"/>
    </location>
</feature>
<feature type="chain" id="PRO_5046859949" evidence="2">
    <location>
        <begin position="25"/>
        <end position="1179"/>
    </location>
</feature>
<feature type="domain" description="Fungal lipase-type" evidence="3">
    <location>
        <begin position="524"/>
        <end position="599"/>
    </location>
</feature>
<feature type="transmembrane region" description="Helical" evidence="1">
    <location>
        <begin position="941"/>
        <end position="962"/>
    </location>
</feature>
<feature type="transmembrane region" description="Helical" evidence="1">
    <location>
        <begin position="982"/>
        <end position="1002"/>
    </location>
</feature>
<feature type="transmembrane region" description="Helical" evidence="1">
    <location>
        <begin position="867"/>
        <end position="886"/>
    </location>
</feature>
<dbReference type="EMBL" id="JAFBIT010000001">
    <property type="protein sequence ID" value="MCF2652094.1"/>
    <property type="molecule type" value="Genomic_DNA"/>
</dbReference>
<dbReference type="InterPro" id="IPR029058">
    <property type="entry name" value="AB_hydrolase_fold"/>
</dbReference>
<feature type="transmembrane region" description="Helical" evidence="1">
    <location>
        <begin position="1050"/>
        <end position="1069"/>
    </location>
</feature>
<dbReference type="InterPro" id="IPR002921">
    <property type="entry name" value="Fungal_lipase-type"/>
</dbReference>
<keyword evidence="6" id="KW-1185">Reference proteome</keyword>
<evidence type="ECO:0000256" key="2">
    <source>
        <dbReference type="SAM" id="SignalP"/>
    </source>
</evidence>
<feature type="transmembrane region" description="Helical" evidence="1">
    <location>
        <begin position="835"/>
        <end position="855"/>
    </location>
</feature>
<dbReference type="SUPFAM" id="SSF53474">
    <property type="entry name" value="alpha/beta-Hydrolases"/>
    <property type="match status" value="2"/>
</dbReference>
<feature type="signal peptide" evidence="2">
    <location>
        <begin position="1"/>
        <end position="24"/>
    </location>
</feature>
<sequence length="1179" mass="131604">MKRKRSVILAVLLLVLSLPVSVGAAPASNGVTLETEHFREFDITLPEALAEKYRWEETGFEGTNVLNFYDRGLYDATDETAISAQTRGYRFSISQYYYDSDYCGMTDLEPHEMFQSSLNRIVAFYRQDGVPQQPMILSVGYTLAPSAETERDVLEIVGCMTPKSDIRLEDIDANPWNVKFANFLLNGQFRAAGQEYFDKIERQACLYNVAGNNYPELIITNGASGYAVAAYVYTLNANGQVEYLRTATEAELGAMPMQSFSSIYSTGWGDFLTACGYQMQYLGGADDTAGWCGVYRYDDGNQGEQFIVRESNDVEVRGTYMFAYESGGYGERDFVWSKEDSHTASEPFQNGIGSIYYHLESDRIVVDYPDGWWADRDYMWVSNVGCREDEEAAGTPVSYGGASVDFKESLFEKSAYVYDNELATLGAMLCMAAGRGEQEICRLFYQMGIEDDNIWTSNYDNSVEIMGQEIGDGNAYSIAHRPIRLNGEETNLIFIVVRGSFTVNEFIGDHYAEANRDVLGYTAYDYVEDFEKKVWEDVKKYANAHEDLYDKPRAFFITGHSLGGAAANLIAALANNPETGNSWIFMDTDVSRIFTYTYGAIDSIKVDTPVTTGYQNIHNIYNFFDTYGPNGRDTLSAAGNSMYGKFGHMDRFAYRFSWENDLETSKNHIIDNYLRAIVEGAVSCESPYSYWEVHCPVDVEVLKDGAVVGRIVDNQVDEALLAAYPEVALMVVENSKHIGVFDSPEAYSLRITATDDGEMSVSTMSFDETGEGYGAAEYPDVALKAGQVFSVELPDPNMADGKEQTPELLVMDGDRISGKVNPDGSISPVNGTGNWLQLALLAAVAILGVLITFLGGRKMKETKKLKFPIASIFAVILAFGLLTNLYRLRVRSGWMDSQIGYRMVVEFGSTYSVLHILYQVLLIGSMILLAVLLFMRKRNSLLAGALAIQALLPAFTLTSFLLNCGSRGFFDVYEYELHFGPMMWAIGICGCYVLEILCYLLLTLMTITPCAGDGEHKRGLHRLWFLPGILGIFIAFAHLVGNIYFMRSDLYCLSVLFLIPMAFLLGWWLTHPYKKERAVYQMPVAQPYGQPYGQPVYQSAGASDAAQKVFCPNCGRELLPDETFCVNCGTRRPELPWAEPGHAKVFCTGCGRELPPDEDFCCVCGTRRPNLLQDETIDL</sequence>
<reference evidence="5 6" key="1">
    <citation type="submission" date="2020-12" db="EMBL/GenBank/DDBJ databases">
        <title>Whole genome sequences of gut porcine anaerobes.</title>
        <authorList>
            <person name="Kubasova T."/>
            <person name="Jahodarova E."/>
            <person name="Rychlik I."/>
        </authorList>
    </citation>
    <scope>NUCLEOTIDE SEQUENCE [LARGE SCALE GENOMIC DNA]</scope>
    <source>
        <strain evidence="5 6">An867</strain>
    </source>
</reference>
<proteinExistence type="predicted"/>
<gene>
    <name evidence="5" type="ORF">JQM67_05715</name>
</gene>
<comment type="caution">
    <text evidence="5">The sequence shown here is derived from an EMBL/GenBank/DDBJ whole genome shotgun (WGS) entry which is preliminary data.</text>
</comment>
<dbReference type="InterPro" id="IPR026870">
    <property type="entry name" value="Zinc_ribbon_dom"/>
</dbReference>
<dbReference type="Pfam" id="PF13240">
    <property type="entry name" value="Zn_Ribbon_1"/>
    <property type="match status" value="1"/>
</dbReference>
<evidence type="ECO:0000256" key="1">
    <source>
        <dbReference type="SAM" id="Phobius"/>
    </source>
</evidence>
<keyword evidence="1" id="KW-0472">Membrane</keyword>
<keyword evidence="1" id="KW-1133">Transmembrane helix</keyword>
<organism evidence="5 6">
    <name type="scientific">Anaeromassilibacillus senegalensis</name>
    <dbReference type="NCBI Taxonomy" id="1673717"/>
    <lineage>
        <taxon>Bacteria</taxon>
        <taxon>Bacillati</taxon>
        <taxon>Bacillota</taxon>
        <taxon>Clostridia</taxon>
        <taxon>Eubacteriales</taxon>
        <taxon>Acutalibacteraceae</taxon>
        <taxon>Anaeromassilibacillus</taxon>
    </lineage>
</organism>
<evidence type="ECO:0000313" key="5">
    <source>
        <dbReference type="EMBL" id="MCF2652094.1"/>
    </source>
</evidence>
<keyword evidence="1" id="KW-0812">Transmembrane</keyword>
<dbReference type="Proteomes" id="UP001299220">
    <property type="component" value="Unassembled WGS sequence"/>
</dbReference>
<feature type="domain" description="Zinc-ribbon" evidence="4">
    <location>
        <begin position="1110"/>
        <end position="1130"/>
    </location>
</feature>
<keyword evidence="2" id="KW-0732">Signal</keyword>
<dbReference type="Gene3D" id="3.40.50.1820">
    <property type="entry name" value="alpha/beta hydrolase"/>
    <property type="match status" value="1"/>
</dbReference>
<evidence type="ECO:0000259" key="4">
    <source>
        <dbReference type="Pfam" id="PF13240"/>
    </source>
</evidence>
<feature type="transmembrane region" description="Helical" evidence="1">
    <location>
        <begin position="1023"/>
        <end position="1044"/>
    </location>
</feature>